<evidence type="ECO:0000256" key="2">
    <source>
        <dbReference type="SAM" id="MobiDB-lite"/>
    </source>
</evidence>
<sequence>MRQVPAPDGADLPVPLPWATRAGTAPYVPGHVSELIANLMALLRGIDAEPLVDRSFTWPGADSPVPLRQVLHSLGSCGLFTREGRPARVRLTREARHFLASGDTTYLIAVLHAHVRFVGEALDALGTGLTHEELHRIAVDRYGLAWTSLDQVRRRVHWLRATGMAEYWSNGMIVPTARGRAFVARLPPVHPGPGGIHPGDGPPVTLPEPPRLLAERLAQVTEGELRARRRVLGYIAGGANPTALSRLVDAAAAGVTRGEFVRFSAQAFDVAPSSAEQSLNTLLGLGLLVQIGPDRFTAGPLAAEWLHSGQVADLVRHLHLGLALLGETLDALADAHDSATLTRILSERYPDGRLTRKDVTARVALLVDTGLAERIGARTRRTPLGTALAGALPLQRRDTPREEATPAEQRPATSPERLAAEVVDAAGDGAGPRRFVRAVAEALRFLGADVEPAGSFGEPSGAGLVATLWLSPRTRRRIAVAVTADTAGGVELPQPRAGHETDQTVLVAPRLAPWMLPATDREDVTVLGAEQLAEAVVRHSAAPLGPPEVVALLTAAHAGTLARHWDAAERRVQAVALVAAALWKSANDPDEIEFSAGALDVGDIWRETKASLGEPLGKKEIEEALALLGSPGIAAVTRHGTGHAIAVPPRTIAARLRSLADALDARTTGTDPRRGTPEPVPPASSGGPLGALPEKNPSSPGIDAAHVRAWAQAEGRRISDRGRLPRSLIRDYRRAHGLPADPPRLPPLF</sequence>
<dbReference type="RefSeq" id="WP_346163773.1">
    <property type="nucleotide sequence ID" value="NZ_BAAAOQ010000019.1"/>
</dbReference>
<evidence type="ECO:0000259" key="3">
    <source>
        <dbReference type="Pfam" id="PF23359"/>
    </source>
</evidence>
<accession>A0ABN3BY48</accession>
<dbReference type="Gene3D" id="4.10.320.10">
    <property type="entry name" value="E3-binding domain"/>
    <property type="match status" value="1"/>
</dbReference>
<dbReference type="Proteomes" id="UP001501391">
    <property type="component" value="Unassembled WGS sequence"/>
</dbReference>
<comment type="caution">
    <text evidence="4">The sequence shown here is derived from an EMBL/GenBank/DDBJ whole genome shotgun (WGS) entry which is preliminary data.</text>
</comment>
<reference evidence="4 5" key="1">
    <citation type="journal article" date="2019" name="Int. J. Syst. Evol. Microbiol.">
        <title>The Global Catalogue of Microorganisms (GCM) 10K type strain sequencing project: providing services to taxonomists for standard genome sequencing and annotation.</title>
        <authorList>
            <consortium name="The Broad Institute Genomics Platform"/>
            <consortium name="The Broad Institute Genome Sequencing Center for Infectious Disease"/>
            <person name="Wu L."/>
            <person name="Ma J."/>
        </authorList>
    </citation>
    <scope>NUCLEOTIDE SEQUENCE [LARGE SCALE GENOMIC DNA]</scope>
    <source>
        <strain evidence="4 5">JCM 14924</strain>
    </source>
</reference>
<evidence type="ECO:0000313" key="4">
    <source>
        <dbReference type="EMBL" id="GAA2201233.1"/>
    </source>
</evidence>
<feature type="region of interest" description="Disordered" evidence="2">
    <location>
        <begin position="393"/>
        <end position="416"/>
    </location>
</feature>
<keyword evidence="5" id="KW-1185">Reference proteome</keyword>
<feature type="compositionally biased region" description="Basic and acidic residues" evidence="2">
    <location>
        <begin position="395"/>
        <end position="404"/>
    </location>
</feature>
<evidence type="ECO:0000256" key="1">
    <source>
        <dbReference type="ARBA" id="ARBA00023125"/>
    </source>
</evidence>
<protein>
    <recommendedName>
        <fullName evidence="3">Lsr2 DNA-binding domain-containing protein</fullName>
    </recommendedName>
</protein>
<name>A0ABN3BY48_9ACTN</name>
<dbReference type="InterPro" id="IPR036625">
    <property type="entry name" value="E3-bd_dom_sf"/>
</dbReference>
<organism evidence="4 5">
    <name type="scientific">Streptomyces bangladeshensis</name>
    <dbReference type="NCBI Taxonomy" id="295352"/>
    <lineage>
        <taxon>Bacteria</taxon>
        <taxon>Bacillati</taxon>
        <taxon>Actinomycetota</taxon>
        <taxon>Actinomycetes</taxon>
        <taxon>Kitasatosporales</taxon>
        <taxon>Streptomycetaceae</taxon>
        <taxon>Streptomyces</taxon>
    </lineage>
</organism>
<keyword evidence="1" id="KW-0238">DNA-binding</keyword>
<evidence type="ECO:0000313" key="5">
    <source>
        <dbReference type="Proteomes" id="UP001501391"/>
    </source>
</evidence>
<feature type="region of interest" description="Disordered" evidence="2">
    <location>
        <begin position="665"/>
        <end position="705"/>
    </location>
</feature>
<dbReference type="EMBL" id="BAAAOQ010000019">
    <property type="protein sequence ID" value="GAA2201233.1"/>
    <property type="molecule type" value="Genomic_DNA"/>
</dbReference>
<gene>
    <name evidence="4" type="ORF">GCM10009787_55320</name>
</gene>
<proteinExistence type="predicted"/>
<dbReference type="InterPro" id="IPR055370">
    <property type="entry name" value="Lsr2_DNA-bd"/>
</dbReference>
<feature type="domain" description="Lsr2 DNA-binding" evidence="3">
    <location>
        <begin position="703"/>
        <end position="735"/>
    </location>
</feature>
<dbReference type="Pfam" id="PF23359">
    <property type="entry name" value="Lsr2_DNA-bd"/>
    <property type="match status" value="1"/>
</dbReference>